<dbReference type="CDD" id="cd18817">
    <property type="entry name" value="GH43f_LbAraf43-like"/>
    <property type="match status" value="1"/>
</dbReference>
<dbReference type="GO" id="GO:0004553">
    <property type="term" value="F:hydrolase activity, hydrolyzing O-glycosyl compounds"/>
    <property type="evidence" value="ECO:0007669"/>
    <property type="project" value="InterPro"/>
</dbReference>
<dbReference type="EMBL" id="CP016808">
    <property type="protein sequence ID" value="ANY68351.1"/>
    <property type="molecule type" value="Genomic_DNA"/>
</dbReference>
<protein>
    <submittedName>
        <fullName evidence="6">Alpha-N-arabinofuranosidase</fullName>
    </submittedName>
</protein>
<dbReference type="InterPro" id="IPR006710">
    <property type="entry name" value="Glyco_hydro_43"/>
</dbReference>
<dbReference type="GO" id="GO:0005975">
    <property type="term" value="P:carbohydrate metabolic process"/>
    <property type="evidence" value="ECO:0007669"/>
    <property type="project" value="InterPro"/>
</dbReference>
<dbReference type="PANTHER" id="PTHR43817">
    <property type="entry name" value="GLYCOSYL HYDROLASE"/>
    <property type="match status" value="1"/>
</dbReference>
<dbReference type="Gene3D" id="2.115.10.20">
    <property type="entry name" value="Glycosyl hydrolase domain, family 43"/>
    <property type="match status" value="1"/>
</dbReference>
<evidence type="ECO:0000256" key="4">
    <source>
        <dbReference type="ARBA" id="ARBA00023295"/>
    </source>
</evidence>
<evidence type="ECO:0000256" key="3">
    <source>
        <dbReference type="ARBA" id="ARBA00022801"/>
    </source>
</evidence>
<comment type="similarity">
    <text evidence="1 5">Belongs to the glycosyl hydrolase 43 family.</text>
</comment>
<dbReference type="InterPro" id="IPR016828">
    <property type="entry name" value="Alpha-L-arabinofuranosidase"/>
</dbReference>
<evidence type="ECO:0000256" key="2">
    <source>
        <dbReference type="ARBA" id="ARBA00022729"/>
    </source>
</evidence>
<dbReference type="AlphaFoldDB" id="A0A1B2DKY4"/>
<name>A0A1B2DKY4_9BACL</name>
<reference evidence="6" key="1">
    <citation type="submission" date="2016-08" db="EMBL/GenBank/DDBJ databases">
        <title>Complete Genome Seqeunce of Paenibacillus sp. BIHB 4019 from tea rhizoplane.</title>
        <authorList>
            <person name="Thakur R."/>
            <person name="Swarnkar M.K."/>
            <person name="Gulati A."/>
        </authorList>
    </citation>
    <scope>NUCLEOTIDE SEQUENCE [LARGE SCALE GENOMIC DNA]</scope>
    <source>
        <strain evidence="6">BIHB4019</strain>
    </source>
</reference>
<dbReference type="Pfam" id="PF04616">
    <property type="entry name" value="Glyco_hydro_43"/>
    <property type="match status" value="1"/>
</dbReference>
<keyword evidence="4 5" id="KW-0326">Glycosidase</keyword>
<gene>
    <name evidence="6" type="ORF">BBD42_19135</name>
</gene>
<proteinExistence type="inferred from homology"/>
<evidence type="ECO:0000256" key="5">
    <source>
        <dbReference type="RuleBase" id="RU361187"/>
    </source>
</evidence>
<keyword evidence="2" id="KW-0732">Signal</keyword>
<organism evidence="6">
    <name type="scientific">Paenibacillus sp. BIHB 4019</name>
    <dbReference type="NCBI Taxonomy" id="1870819"/>
    <lineage>
        <taxon>Bacteria</taxon>
        <taxon>Bacillati</taxon>
        <taxon>Bacillota</taxon>
        <taxon>Bacilli</taxon>
        <taxon>Bacillales</taxon>
        <taxon>Paenibacillaceae</taxon>
        <taxon>Paenibacillus</taxon>
    </lineage>
</organism>
<dbReference type="PANTHER" id="PTHR43817:SF1">
    <property type="entry name" value="HYDROLASE, FAMILY 43, PUTATIVE (AFU_ORTHOLOGUE AFUA_3G01660)-RELATED"/>
    <property type="match status" value="1"/>
</dbReference>
<dbReference type="InterPro" id="IPR023296">
    <property type="entry name" value="Glyco_hydro_beta-prop_sf"/>
</dbReference>
<keyword evidence="3 5" id="KW-0378">Hydrolase</keyword>
<dbReference type="PIRSF" id="PIRSF025414">
    <property type="entry name" value="Alpha-L-arabinofuranosidase"/>
    <property type="match status" value="1"/>
</dbReference>
<evidence type="ECO:0000256" key="1">
    <source>
        <dbReference type="ARBA" id="ARBA00009865"/>
    </source>
</evidence>
<dbReference type="SUPFAM" id="SSF75005">
    <property type="entry name" value="Arabinanase/levansucrase/invertase"/>
    <property type="match status" value="1"/>
</dbReference>
<sequence length="327" mass="36927">MKDAANPVNTQLFPNPFIEQRADPWVYRHSDGYYYFTASVPEFDRIELRRAKGLTELAGSPPVVVWTKPDIGPMSALIWAPEIHFIEEKWYIYFAAAPSEEIVDGLFNHRMFVLENASSNPLEGEWTEKGQIRTAWDTFALDATSFSHKGKQFLVWAQKAPHVAGNSNLYISELENPWTLRGEQVLLTKPELPWEMIGFKVNEGPAVLERNGKLFITYSASATDHHYCMGLLTANADCDPLDAAAWSKSPQPVFQTSERTGQYGPGHSCFTVAEDEMEDVLVYHGRSYKEIVGNPLYDPNRHARIKKIDWDEDGNPVFGEPAADDPS</sequence>
<accession>A0A1B2DKY4</accession>
<dbReference type="RefSeq" id="WP_099519491.1">
    <property type="nucleotide sequence ID" value="NZ_CP016808.1"/>
</dbReference>
<evidence type="ECO:0000313" key="6">
    <source>
        <dbReference type="EMBL" id="ANY68351.1"/>
    </source>
</evidence>